<dbReference type="EMBL" id="BK059132">
    <property type="protein sequence ID" value="DAE33055.1"/>
    <property type="molecule type" value="Genomic_DNA"/>
</dbReference>
<accession>A0A8S5RNZ7</accession>
<name>A0A8S5RNZ7_9VIRU</name>
<sequence length="147" mass="16922">MAKIYTMPEIGIIIDGIYRNYSKAKIDQKNVNKLAADCNTSANVLMKVRNILAEMQQIIIEGERAQQKCYWNTSKCAPNPALLTEVYRTYTKDVKSRVKVEKKVQRLPSFELALLALKKQGWDMVILKKSSGYKKVSEEYNLIEIEE</sequence>
<organism evidence="1">
    <name type="scientific">virus sp. ctrcb4</name>
    <dbReference type="NCBI Taxonomy" id="2825824"/>
    <lineage>
        <taxon>Viruses</taxon>
    </lineage>
</organism>
<reference evidence="1" key="1">
    <citation type="journal article" date="2021" name="Proc. Natl. Acad. Sci. U.S.A.">
        <title>A Catalog of Tens of Thousands of Viruses from Human Metagenomes Reveals Hidden Associations with Chronic Diseases.</title>
        <authorList>
            <person name="Tisza M.J."/>
            <person name="Buck C.B."/>
        </authorList>
    </citation>
    <scope>NUCLEOTIDE SEQUENCE</scope>
    <source>
        <strain evidence="1">Ctrcb4</strain>
    </source>
</reference>
<proteinExistence type="predicted"/>
<protein>
    <submittedName>
        <fullName evidence="1">Uncharacterized protein</fullName>
    </submittedName>
</protein>
<evidence type="ECO:0000313" key="1">
    <source>
        <dbReference type="EMBL" id="DAE33055.1"/>
    </source>
</evidence>